<reference evidence="2" key="1">
    <citation type="submission" date="2022-12" db="EMBL/GenBank/DDBJ databases">
        <authorList>
            <person name="Webb A."/>
        </authorList>
    </citation>
    <scope>NUCLEOTIDE SEQUENCE</scope>
    <source>
        <strain evidence="2">Pd1</strain>
    </source>
</reference>
<dbReference type="InterPro" id="IPR024083">
    <property type="entry name" value="Fumarase/histidase_N"/>
</dbReference>
<proteinExistence type="inferred from homology"/>
<gene>
    <name evidence="2" type="ORF">PDE001_LOCUS8450</name>
</gene>
<comment type="similarity">
    <text evidence="1">Belongs to the PAL/histidase family.</text>
</comment>
<dbReference type="GO" id="GO:0003824">
    <property type="term" value="F:catalytic activity"/>
    <property type="evidence" value="ECO:0007669"/>
    <property type="project" value="InterPro"/>
</dbReference>
<accession>A0AAV0V2T8</accession>
<evidence type="ECO:0008006" key="4">
    <source>
        <dbReference type="Google" id="ProtNLM"/>
    </source>
</evidence>
<evidence type="ECO:0000313" key="2">
    <source>
        <dbReference type="EMBL" id="CAI5742868.1"/>
    </source>
</evidence>
<dbReference type="InterPro" id="IPR001106">
    <property type="entry name" value="Aromatic_Lyase"/>
</dbReference>
<dbReference type="InterPro" id="IPR008948">
    <property type="entry name" value="L-Aspartase-like"/>
</dbReference>
<evidence type="ECO:0000256" key="1">
    <source>
        <dbReference type="ARBA" id="ARBA00007238"/>
    </source>
</evidence>
<dbReference type="Proteomes" id="UP001162029">
    <property type="component" value="Unassembled WGS sequence"/>
</dbReference>
<sequence>MTFEARTLKNSELVLDGESLCTEDLVMLCKGNTRIPLSEEAWKRVARGRNVVDNTFKDQSRVAYGINTGFGLFSNGIISPEKFMELQDNLIRSHSAGTCHLQ</sequence>
<evidence type="ECO:0000313" key="3">
    <source>
        <dbReference type="Proteomes" id="UP001162029"/>
    </source>
</evidence>
<keyword evidence="3" id="KW-1185">Reference proteome</keyword>
<comment type="caution">
    <text evidence="2">The sequence shown here is derived from an EMBL/GenBank/DDBJ whole genome shotgun (WGS) entry which is preliminary data.</text>
</comment>
<dbReference type="EMBL" id="CANTFM010001782">
    <property type="protein sequence ID" value="CAI5742868.1"/>
    <property type="molecule type" value="Genomic_DNA"/>
</dbReference>
<dbReference type="Pfam" id="PF00221">
    <property type="entry name" value="Lyase_aromatic"/>
    <property type="match status" value="1"/>
</dbReference>
<dbReference type="SUPFAM" id="SSF48557">
    <property type="entry name" value="L-aspartase-like"/>
    <property type="match status" value="1"/>
</dbReference>
<dbReference type="Gene3D" id="1.10.275.10">
    <property type="entry name" value="Fumarase/aspartase (N-terminal domain)"/>
    <property type="match status" value="1"/>
</dbReference>
<dbReference type="AlphaFoldDB" id="A0AAV0V2T8"/>
<protein>
    <recommendedName>
        <fullName evidence="4">Phenylalanine ammonia-lyase</fullName>
    </recommendedName>
</protein>
<dbReference type="PANTHER" id="PTHR10362">
    <property type="entry name" value="HISTIDINE AMMONIA-LYASE"/>
    <property type="match status" value="1"/>
</dbReference>
<organism evidence="2 3">
    <name type="scientific">Peronospora destructor</name>
    <dbReference type="NCBI Taxonomy" id="86335"/>
    <lineage>
        <taxon>Eukaryota</taxon>
        <taxon>Sar</taxon>
        <taxon>Stramenopiles</taxon>
        <taxon>Oomycota</taxon>
        <taxon>Peronosporomycetes</taxon>
        <taxon>Peronosporales</taxon>
        <taxon>Peronosporaceae</taxon>
        <taxon>Peronospora</taxon>
    </lineage>
</organism>
<name>A0AAV0V2T8_9STRA</name>